<protein>
    <submittedName>
        <fullName evidence="3">Replication initiation protein</fullName>
    </submittedName>
</protein>
<dbReference type="AlphaFoldDB" id="A0A1Y2V8T7"/>
<evidence type="ECO:0000313" key="5">
    <source>
        <dbReference type="Proteomes" id="UP000194219"/>
    </source>
</evidence>
<dbReference type="Pfam" id="PF21205">
    <property type="entry name" value="Rep3_C"/>
    <property type="match status" value="1"/>
</dbReference>
<dbReference type="EMBL" id="MIMU01000152">
    <property type="protein sequence ID" value="OTA80936.1"/>
    <property type="molecule type" value="Genomic_DNA"/>
</dbReference>
<comment type="similarity">
    <text evidence="1">Belongs to the initiator RepB protein family.</text>
</comment>
<organism evidence="3 6">
    <name type="scientific">Limosilactobacillus reuteri</name>
    <name type="common">Lactobacillus reuteri</name>
    <dbReference type="NCBI Taxonomy" id="1598"/>
    <lineage>
        <taxon>Bacteria</taxon>
        <taxon>Bacillati</taxon>
        <taxon>Bacillota</taxon>
        <taxon>Bacilli</taxon>
        <taxon>Lactobacillales</taxon>
        <taxon>Lactobacillaceae</taxon>
        <taxon>Limosilactobacillus</taxon>
    </lineage>
</organism>
<dbReference type="InterPro" id="IPR000525">
    <property type="entry name" value="Initiator_Rep_WH1"/>
</dbReference>
<sequence length="265" mass="30473">MTDRKIDMAMDALKSRSNYFVYQANDLARAFGNLTGRQQKLLDFCFSFVEKEDKAGKVYQTNLADISKYFGLRKSGRTYTQLADSLRGLNLNTAVYLRTLHNDGSQGILMTSLFDFIEIVNNGHVNFRFSSRVAPLVFQLSQRFYSFRLSELSAVKGKYGLTLLRLWNANKLGKWRPKENPQSLPKAVIKGSLEDWESWFLGSDNKGNVRHWPAGRFRQQVLEVAKKDLEKAYPSVLFDYDIIKNGRNVEGYVFYCTPIQTNVPM</sequence>
<proteinExistence type="inferred from homology"/>
<dbReference type="Pfam" id="PF01051">
    <property type="entry name" value="Rep3_N"/>
    <property type="match status" value="1"/>
</dbReference>
<comment type="caution">
    <text evidence="3">The sequence shown here is derived from an EMBL/GenBank/DDBJ whole genome shotgun (WGS) entry which is preliminary data.</text>
</comment>
<feature type="domain" description="Initiator Rep protein WH1" evidence="2">
    <location>
        <begin position="21"/>
        <end position="167"/>
    </location>
</feature>
<gene>
    <name evidence="3" type="ORF">BHL82_10250</name>
    <name evidence="4" type="ORF">BHL83_10445</name>
</gene>
<evidence type="ECO:0000259" key="2">
    <source>
        <dbReference type="Pfam" id="PF01051"/>
    </source>
</evidence>
<dbReference type="GO" id="GO:0003887">
    <property type="term" value="F:DNA-directed DNA polymerase activity"/>
    <property type="evidence" value="ECO:0007669"/>
    <property type="project" value="InterPro"/>
</dbReference>
<dbReference type="InterPro" id="IPR036390">
    <property type="entry name" value="WH_DNA-bd_sf"/>
</dbReference>
<dbReference type="InterPro" id="IPR036388">
    <property type="entry name" value="WH-like_DNA-bd_sf"/>
</dbReference>
<evidence type="ECO:0000313" key="3">
    <source>
        <dbReference type="EMBL" id="OTA80936.1"/>
    </source>
</evidence>
<dbReference type="GO" id="GO:0006270">
    <property type="term" value="P:DNA replication initiation"/>
    <property type="evidence" value="ECO:0007669"/>
    <property type="project" value="InterPro"/>
</dbReference>
<name>A0A1Y2V8T7_LIMRT</name>
<dbReference type="Proteomes" id="UP000194286">
    <property type="component" value="Unassembled WGS sequence"/>
</dbReference>
<evidence type="ECO:0000256" key="1">
    <source>
        <dbReference type="ARBA" id="ARBA00038283"/>
    </source>
</evidence>
<dbReference type="Proteomes" id="UP000194219">
    <property type="component" value="Unassembled WGS sequence"/>
</dbReference>
<dbReference type="Gene3D" id="1.10.10.10">
    <property type="entry name" value="Winged helix-like DNA-binding domain superfamily/Winged helix DNA-binding domain"/>
    <property type="match status" value="2"/>
</dbReference>
<reference evidence="3 6" key="1">
    <citation type="submission" date="2016-09" db="EMBL/GenBank/DDBJ databases">
        <title>Lactobacillus reuteri KLR3005, genome sequencing and assembly.</title>
        <authorList>
            <person name="Lee J.-Y."/>
            <person name="Kim E.B."/>
            <person name="Choi Y.-J."/>
        </authorList>
    </citation>
    <scope>NUCLEOTIDE SEQUENCE [LARGE SCALE GENOMIC DNA]</scope>
    <source>
        <strain evidence="3 6">KLR3005</strain>
    </source>
</reference>
<dbReference type="RefSeq" id="WP_086129134.1">
    <property type="nucleotide sequence ID" value="NZ_JBNPMR010000095.1"/>
</dbReference>
<dbReference type="SUPFAM" id="SSF46785">
    <property type="entry name" value="Winged helix' DNA-binding domain"/>
    <property type="match status" value="2"/>
</dbReference>
<dbReference type="EMBL" id="MIMV01000018">
    <property type="protein sequence ID" value="OTA92895.1"/>
    <property type="molecule type" value="Genomic_DNA"/>
</dbReference>
<evidence type="ECO:0000313" key="4">
    <source>
        <dbReference type="EMBL" id="OTA92895.1"/>
    </source>
</evidence>
<evidence type="ECO:0000313" key="6">
    <source>
        <dbReference type="Proteomes" id="UP000194286"/>
    </source>
</evidence>
<accession>A0A1Y2V8T7</accession>
<reference evidence="4 5" key="2">
    <citation type="submission" date="2016-09" db="EMBL/GenBank/DDBJ databases">
        <title>Lactobacillus reuteri KLR3006, genome sequencing and assembly.</title>
        <authorList>
            <person name="Lee J.-Y."/>
            <person name="Kim E.B."/>
            <person name="Choi Y.-J."/>
        </authorList>
    </citation>
    <scope>NUCLEOTIDE SEQUENCE [LARGE SCALE GENOMIC DNA]</scope>
    <source>
        <strain evidence="4 5">KLR3006</strain>
    </source>
</reference>